<comment type="similarity">
    <text evidence="4">Belongs to the SMC family. RAD50 subfamily.</text>
</comment>
<evidence type="ECO:0000256" key="9">
    <source>
        <dbReference type="ARBA" id="ARBA00022801"/>
    </source>
</evidence>
<dbReference type="NCBIfam" id="TIGR00606">
    <property type="entry name" value="rad50"/>
    <property type="match status" value="1"/>
</dbReference>
<dbReference type="Pfam" id="PF13476">
    <property type="entry name" value="AAA_23"/>
    <property type="match status" value="1"/>
</dbReference>
<keyword evidence="15" id="KW-0539">Nucleus</keyword>
<evidence type="ECO:0000256" key="3">
    <source>
        <dbReference type="ARBA" id="ARBA00004286"/>
    </source>
</evidence>
<keyword evidence="7" id="KW-0547">Nucleotide-binding</keyword>
<dbReference type="FunFam" id="3.40.50.300:FF:000947">
    <property type="entry name" value="DNA repair protein RAD50"/>
    <property type="match status" value="1"/>
</dbReference>
<dbReference type="GO" id="GO:0000722">
    <property type="term" value="P:telomere maintenance via recombination"/>
    <property type="evidence" value="ECO:0007669"/>
    <property type="project" value="TreeGrafter"/>
</dbReference>
<dbReference type="EMBL" id="CAJVPS010001912">
    <property type="protein sequence ID" value="CAG8554297.1"/>
    <property type="molecule type" value="Genomic_DNA"/>
</dbReference>
<evidence type="ECO:0000256" key="19">
    <source>
        <dbReference type="SAM" id="Coils"/>
    </source>
</evidence>
<dbReference type="GO" id="GO:0005524">
    <property type="term" value="F:ATP binding"/>
    <property type="evidence" value="ECO:0007669"/>
    <property type="project" value="UniProtKB-KW"/>
</dbReference>
<dbReference type="InterPro" id="IPR004584">
    <property type="entry name" value="Rad50_eukaryotes"/>
</dbReference>
<evidence type="ECO:0000256" key="12">
    <source>
        <dbReference type="ARBA" id="ARBA00022842"/>
    </source>
</evidence>
<protein>
    <submittedName>
        <fullName evidence="21">5706_t:CDS:1</fullName>
    </submittedName>
</protein>
<evidence type="ECO:0000256" key="4">
    <source>
        <dbReference type="ARBA" id="ARBA00009439"/>
    </source>
</evidence>
<sequence>MTNEFVLTTRTCQCKLGLLVYGDKLLLKLQGIRSFDPDSPQQIEFQVPLTILVGHNGAGKTTIIEALKYVTTGVMPPNTRSGGGFVFDPKLKNETSVKAQVQFSFTAAGGDEVIASRSLQGKLASQKFSVTSIDSILQTTSAQTGETSSLTNKCADMDAELPIQLGVSKSILDNVIFCHQEESFWPFSEPSVVKKTFDDIFAVTRYTKALKNIKDLRKSRAAELNVENERLIRCSENKIRAEEIEIQIEAARRKADDHKKKIEDFDKAVASMTSQIDGLMETIRKITDLESRLNEKKSQKSFLETSINDLSASFTELHESDAELQRLHEEYMNKVDVNDSNKRETSMLKDHASNELARLRTALNNVLTRQGNLQAQYDAYRKRIQERESLIRNICQKHNIEKFSDATILSNKDIETFTGILTNLTNQQNNLLTSIKTEAHNLENELNSKLTILTSDLNAQEQIKQFAKDRIESCQRKMQKVELDVKQTKASQSDVMTLERQIKELEESLEKTKIAYSNDDSDSKLNKLASDLRQAQLEASDLDAEISNLTLEGSTRTKLELKKNEKSQKEPALQSKIQTYKADFEKYMDRDFRLDSIETDMEVVLRDKQAEAQKAYQHYQNINSNLSSIEVQLKNLESKLNQKRRLYETQIKEINKVCNGANLPELLEEHESELEELRESLAETKSASSIFKNFLAQAKKNHLCPVCKRGYDAEDEYNQYLGRLENLSSDKAPAKIAEFEKEIKDLESKIQNMRKLKSNWDDLNRLNAVDIPELENEIQELQNNKNIEASKSENASLKASALENEKQQIQELYTVAGEMTRLDKEIKALNNDIQNLEQQLSYTGSTKTLEELTSERDDLRDKINRINREIQQKSTRKDVKLREIRNHEDRLHQSRRELLEVQHQLQQRETLEKSKEEFLAEIRQQERLIAEADAQISNIRPSITLAKNKLEEKRQLNFERESSVLRDLQELKNSLNQFNELNQEIEDFTKQGNADLLSRSNEEVKRLESEISAKARDVEKLQQQLQRFDNLALEVESTKRNINDNIRYRQIQESIKEVVQEIQQLEEEIGQQAGVRYSQELSELQKKHKNFTMQRATLVGESSQIKEQIQRQEKDLEKNYKHAKADYQRQFINVTVEKMGINDLDTYAKTLDNAIMKFHAKKMIEINKNIEELWRNTYQGNDIDRIEIRSEDDGTKRKGSYSYRVVMIKGSVVLDMKGRCSAGQKVLASIIIRLALAEAFCINCGVIALDEPTTNLDLDNIRSLAASLAGIIRERRAQKNFQLIVITHDEEFVRLIGQNEFCDRFYRVAKNS</sequence>
<feature type="coiled-coil region" evidence="19">
    <location>
        <begin position="234"/>
        <end position="306"/>
    </location>
</feature>
<dbReference type="Gene3D" id="3.40.50.300">
    <property type="entry name" value="P-loop containing nucleotide triphosphate hydrolases"/>
    <property type="match status" value="2"/>
</dbReference>
<evidence type="ECO:0000256" key="6">
    <source>
        <dbReference type="ARBA" id="ARBA00022723"/>
    </source>
</evidence>
<dbReference type="SUPFAM" id="SSF52540">
    <property type="entry name" value="P-loop containing nucleoside triphosphate hydrolases"/>
    <property type="match status" value="2"/>
</dbReference>
<dbReference type="GO" id="GO:0046872">
    <property type="term" value="F:metal ion binding"/>
    <property type="evidence" value="ECO:0007669"/>
    <property type="project" value="UniProtKB-UniRule"/>
</dbReference>
<feature type="domain" description="Zinc-hook" evidence="20">
    <location>
        <begin position="660"/>
        <end position="758"/>
    </location>
</feature>
<keyword evidence="13 19" id="KW-0175">Coiled coil</keyword>
<dbReference type="PROSITE" id="PS51131">
    <property type="entry name" value="ZN_HOOK"/>
    <property type="match status" value="1"/>
</dbReference>
<feature type="non-terminal residue" evidence="21">
    <location>
        <position position="1312"/>
    </location>
</feature>
<dbReference type="SUPFAM" id="SSF75712">
    <property type="entry name" value="Rad50 coiled-coil Zn hook"/>
    <property type="match status" value="1"/>
</dbReference>
<evidence type="ECO:0000256" key="18">
    <source>
        <dbReference type="PROSITE-ProRule" id="PRU00471"/>
    </source>
</evidence>
<feature type="coiled-coil region" evidence="19">
    <location>
        <begin position="425"/>
        <end position="552"/>
    </location>
</feature>
<dbReference type="OrthoDB" id="18797at2759"/>
<evidence type="ECO:0000256" key="11">
    <source>
        <dbReference type="ARBA" id="ARBA00022840"/>
    </source>
</evidence>
<feature type="binding site" evidence="18">
    <location>
        <position position="704"/>
    </location>
    <ligand>
        <name>Zn(2+)</name>
        <dbReference type="ChEBI" id="CHEBI:29105"/>
    </ligand>
</feature>
<keyword evidence="16" id="KW-0469">Meiosis</keyword>
<comment type="caution">
    <text evidence="21">The sequence shown here is derived from an EMBL/GenBank/DDBJ whole genome shotgun (WGS) entry which is preliminary data.</text>
</comment>
<evidence type="ECO:0000256" key="15">
    <source>
        <dbReference type="ARBA" id="ARBA00023242"/>
    </source>
</evidence>
<evidence type="ECO:0000256" key="13">
    <source>
        <dbReference type="ARBA" id="ARBA00023054"/>
    </source>
</evidence>
<proteinExistence type="inferred from homology"/>
<evidence type="ECO:0000256" key="14">
    <source>
        <dbReference type="ARBA" id="ARBA00023204"/>
    </source>
</evidence>
<dbReference type="GO" id="GO:0030870">
    <property type="term" value="C:Mre11 complex"/>
    <property type="evidence" value="ECO:0007669"/>
    <property type="project" value="InterPro"/>
</dbReference>
<keyword evidence="22" id="KW-1185">Reference proteome</keyword>
<keyword evidence="8" id="KW-0227">DNA damage</keyword>
<feature type="coiled-coil region" evidence="19">
    <location>
        <begin position="968"/>
        <end position="1075"/>
    </location>
</feature>
<dbReference type="GO" id="GO:0006302">
    <property type="term" value="P:double-strand break repair"/>
    <property type="evidence" value="ECO:0007669"/>
    <property type="project" value="InterPro"/>
</dbReference>
<dbReference type="PANTHER" id="PTHR18867">
    <property type="entry name" value="RAD50"/>
    <property type="match status" value="1"/>
</dbReference>
<dbReference type="InterPro" id="IPR013134">
    <property type="entry name" value="Zn_hook_RAD50"/>
</dbReference>
<keyword evidence="10 18" id="KW-0862">Zinc</keyword>
<evidence type="ECO:0000256" key="10">
    <source>
        <dbReference type="ARBA" id="ARBA00022833"/>
    </source>
</evidence>
<reference evidence="21" key="1">
    <citation type="submission" date="2021-06" db="EMBL/GenBank/DDBJ databases">
        <authorList>
            <person name="Kallberg Y."/>
            <person name="Tangrot J."/>
            <person name="Rosling A."/>
        </authorList>
    </citation>
    <scope>NUCLEOTIDE SEQUENCE</scope>
    <source>
        <strain evidence="21">FL130A</strain>
    </source>
</reference>
<dbReference type="GO" id="GO:0007004">
    <property type="term" value="P:telomere maintenance via telomerase"/>
    <property type="evidence" value="ECO:0007669"/>
    <property type="project" value="TreeGrafter"/>
</dbReference>
<dbReference type="Proteomes" id="UP000789508">
    <property type="component" value="Unassembled WGS sequence"/>
</dbReference>
<evidence type="ECO:0000313" key="22">
    <source>
        <dbReference type="Proteomes" id="UP000789508"/>
    </source>
</evidence>
<comment type="subcellular location">
    <subcellularLocation>
        <location evidence="3">Chromosome</location>
    </subcellularLocation>
    <subcellularLocation>
        <location evidence="2">Nucleus</location>
    </subcellularLocation>
</comment>
<dbReference type="GO" id="GO:0051880">
    <property type="term" value="F:G-quadruplex DNA binding"/>
    <property type="evidence" value="ECO:0007669"/>
    <property type="project" value="TreeGrafter"/>
</dbReference>
<keyword evidence="14" id="KW-0234">DNA repair</keyword>
<comment type="catalytic activity">
    <reaction evidence="17">
        <text>ATP + H2O = ADP + phosphate + H(+)</text>
        <dbReference type="Rhea" id="RHEA:13065"/>
        <dbReference type="ChEBI" id="CHEBI:15377"/>
        <dbReference type="ChEBI" id="CHEBI:15378"/>
        <dbReference type="ChEBI" id="CHEBI:30616"/>
        <dbReference type="ChEBI" id="CHEBI:43474"/>
        <dbReference type="ChEBI" id="CHEBI:456216"/>
    </reaction>
</comment>
<dbReference type="GO" id="GO:0000794">
    <property type="term" value="C:condensed nuclear chromosome"/>
    <property type="evidence" value="ECO:0007669"/>
    <property type="project" value="TreeGrafter"/>
</dbReference>
<keyword evidence="12" id="KW-0460">Magnesium</keyword>
<accession>A0A9N9B5P4</accession>
<evidence type="ECO:0000256" key="7">
    <source>
        <dbReference type="ARBA" id="ARBA00022741"/>
    </source>
</evidence>
<gene>
    <name evidence="21" type="ORF">ALEPTO_LOCUS6032</name>
</gene>
<evidence type="ECO:0000313" key="21">
    <source>
        <dbReference type="EMBL" id="CAG8554297.1"/>
    </source>
</evidence>
<evidence type="ECO:0000256" key="5">
    <source>
        <dbReference type="ARBA" id="ARBA00022454"/>
    </source>
</evidence>
<evidence type="ECO:0000256" key="8">
    <source>
        <dbReference type="ARBA" id="ARBA00022763"/>
    </source>
</evidence>
<dbReference type="GO" id="GO:0003691">
    <property type="term" value="F:double-stranded telomeric DNA binding"/>
    <property type="evidence" value="ECO:0007669"/>
    <property type="project" value="TreeGrafter"/>
</dbReference>
<dbReference type="InterPro" id="IPR038729">
    <property type="entry name" value="Rad50/SbcC_AAA"/>
</dbReference>
<feature type="binding site" evidence="18">
    <location>
        <position position="707"/>
    </location>
    <ligand>
        <name>Zn(2+)</name>
        <dbReference type="ChEBI" id="CHEBI:29105"/>
    </ligand>
</feature>
<name>A0A9N9B5P4_9GLOM</name>
<feature type="coiled-coil region" evidence="19">
    <location>
        <begin position="729"/>
        <end position="935"/>
    </location>
</feature>
<dbReference type="GO" id="GO:0016887">
    <property type="term" value="F:ATP hydrolysis activity"/>
    <property type="evidence" value="ECO:0007669"/>
    <property type="project" value="InterPro"/>
</dbReference>
<keyword evidence="11" id="KW-0067">ATP-binding</keyword>
<dbReference type="GO" id="GO:0043047">
    <property type="term" value="F:single-stranded telomeric DNA binding"/>
    <property type="evidence" value="ECO:0007669"/>
    <property type="project" value="TreeGrafter"/>
</dbReference>
<evidence type="ECO:0000259" key="20">
    <source>
        <dbReference type="PROSITE" id="PS51131"/>
    </source>
</evidence>
<dbReference type="GO" id="GO:0070192">
    <property type="term" value="P:chromosome organization involved in meiotic cell cycle"/>
    <property type="evidence" value="ECO:0007669"/>
    <property type="project" value="TreeGrafter"/>
</dbReference>
<keyword evidence="6 18" id="KW-0479">Metal-binding</keyword>
<organism evidence="21 22">
    <name type="scientific">Ambispora leptoticha</name>
    <dbReference type="NCBI Taxonomy" id="144679"/>
    <lineage>
        <taxon>Eukaryota</taxon>
        <taxon>Fungi</taxon>
        <taxon>Fungi incertae sedis</taxon>
        <taxon>Mucoromycota</taxon>
        <taxon>Glomeromycotina</taxon>
        <taxon>Glomeromycetes</taxon>
        <taxon>Archaeosporales</taxon>
        <taxon>Ambisporaceae</taxon>
        <taxon>Ambispora</taxon>
    </lineage>
</organism>
<dbReference type="InterPro" id="IPR027417">
    <property type="entry name" value="P-loop_NTPase"/>
</dbReference>
<evidence type="ECO:0000256" key="1">
    <source>
        <dbReference type="ARBA" id="ARBA00001947"/>
    </source>
</evidence>
<dbReference type="PANTHER" id="PTHR18867:SF12">
    <property type="entry name" value="DNA REPAIR PROTEIN RAD50"/>
    <property type="match status" value="1"/>
</dbReference>
<evidence type="ECO:0000256" key="16">
    <source>
        <dbReference type="ARBA" id="ARBA00023254"/>
    </source>
</evidence>
<comment type="cofactor">
    <cofactor evidence="1">
        <name>Zn(2+)</name>
        <dbReference type="ChEBI" id="CHEBI:29105"/>
    </cofactor>
</comment>
<feature type="coiled-coil region" evidence="19">
    <location>
        <begin position="619"/>
        <end position="687"/>
    </location>
</feature>
<evidence type="ECO:0000256" key="17">
    <source>
        <dbReference type="ARBA" id="ARBA00049360"/>
    </source>
</evidence>
<keyword evidence="5" id="KW-0158">Chromosome</keyword>
<evidence type="ECO:0000256" key="2">
    <source>
        <dbReference type="ARBA" id="ARBA00004123"/>
    </source>
</evidence>
<keyword evidence="9" id="KW-0378">Hydrolase</keyword>